<keyword evidence="5" id="KW-0407">Ion channel</keyword>
<keyword evidence="5" id="KW-0472">Membrane</keyword>
<dbReference type="PANTHER" id="PTHR45816:SF2">
    <property type="entry name" value="INOSITOL 1,4,5-TRISPHOSPHATE RECEPTOR"/>
    <property type="match status" value="1"/>
</dbReference>
<evidence type="ECO:0000256" key="6">
    <source>
        <dbReference type="SAM" id="MobiDB-lite"/>
    </source>
</evidence>
<keyword evidence="5" id="KW-0106">Calcium</keyword>
<accession>A0A643CGW5</accession>
<feature type="compositionally biased region" description="Low complexity" evidence="6">
    <location>
        <begin position="928"/>
        <end position="943"/>
    </location>
</feature>
<protein>
    <recommendedName>
        <fullName evidence="5">Inositol 1,4,5-trisphosphate receptor</fullName>
    </recommendedName>
</protein>
<evidence type="ECO:0000256" key="5">
    <source>
        <dbReference type="RuleBase" id="RU368044"/>
    </source>
</evidence>
<keyword evidence="3" id="KW-0968">Cytoplasmic vesicle</keyword>
<comment type="domain">
    <text evidence="5">The ITPR1 structure has a large solenoid CY assembly built around the central helical bundle made of the C-terminal domains from four ITPR1 subunits. The solenoid scaffold includes domains responsible for binding of ligands and regulatory proteins and is connected via an allosteric nexus at the cytosolic-membrane interface to the transmembrane channel assembly. Six transmembrane helices from each subunit form the central ion-conduction pore.</text>
</comment>
<dbReference type="InterPro" id="IPR000699">
    <property type="entry name" value="RIH_dom"/>
</dbReference>
<evidence type="ECO:0000259" key="7">
    <source>
        <dbReference type="PROSITE" id="PS50919"/>
    </source>
</evidence>
<organism evidence="8 9">
    <name type="scientific">Balaenoptera physalus</name>
    <name type="common">Fin whale</name>
    <name type="synonym">Balaena physalus</name>
    <dbReference type="NCBI Taxonomy" id="9770"/>
    <lineage>
        <taxon>Eukaryota</taxon>
        <taxon>Metazoa</taxon>
        <taxon>Chordata</taxon>
        <taxon>Craniata</taxon>
        <taxon>Vertebrata</taxon>
        <taxon>Euteleostomi</taxon>
        <taxon>Mammalia</taxon>
        <taxon>Eutheria</taxon>
        <taxon>Laurasiatheria</taxon>
        <taxon>Artiodactyla</taxon>
        <taxon>Whippomorpha</taxon>
        <taxon>Cetacea</taxon>
        <taxon>Mysticeti</taxon>
        <taxon>Balaenopteridae</taxon>
        <taxon>Balaenoptera</taxon>
    </lineage>
</organism>
<keyword evidence="9" id="KW-1185">Reference proteome</keyword>
<evidence type="ECO:0000313" key="9">
    <source>
        <dbReference type="Proteomes" id="UP000437017"/>
    </source>
</evidence>
<dbReference type="GO" id="GO:0051209">
    <property type="term" value="P:release of sequestered calcium ion into cytosol"/>
    <property type="evidence" value="ECO:0007669"/>
    <property type="project" value="UniProtKB-UniRule"/>
</dbReference>
<dbReference type="Gene3D" id="2.80.10.50">
    <property type="match status" value="2"/>
</dbReference>
<dbReference type="SUPFAM" id="SSF100909">
    <property type="entry name" value="IP3 receptor type 1 binding core, domain 2"/>
    <property type="match status" value="2"/>
</dbReference>
<dbReference type="Gene3D" id="1.25.10.30">
    <property type="entry name" value="IP3 receptor type 1 binding core, RIH domain"/>
    <property type="match status" value="1"/>
</dbReference>
<dbReference type="Pfam" id="PF08709">
    <property type="entry name" value="Ins145_P3_rec"/>
    <property type="match status" value="1"/>
</dbReference>
<proteinExistence type="inferred from homology"/>
<dbReference type="InterPro" id="IPR000493">
    <property type="entry name" value="InsP3_rcpt"/>
</dbReference>
<comment type="function">
    <text evidence="5">Receptor for inositol 1,4,5-trisphosphate, a second messenger that mediates the release of intracellular calcium.</text>
</comment>
<feature type="region of interest" description="Disordered" evidence="6">
    <location>
        <begin position="928"/>
        <end position="959"/>
    </location>
</feature>
<dbReference type="InterPro" id="IPR016093">
    <property type="entry name" value="MIR_motif"/>
</dbReference>
<dbReference type="SUPFAM" id="SSF82109">
    <property type="entry name" value="MIR domain"/>
    <property type="match status" value="2"/>
</dbReference>
<dbReference type="Proteomes" id="UP000437017">
    <property type="component" value="Unassembled WGS sequence"/>
</dbReference>
<dbReference type="Pfam" id="PF02815">
    <property type="entry name" value="MIR"/>
    <property type="match status" value="1"/>
</dbReference>
<keyword evidence="5" id="KW-0675">Receptor</keyword>
<dbReference type="PANTHER" id="PTHR45816">
    <property type="entry name" value="MIR DOMAIN-CONTAINING PROTEIN"/>
    <property type="match status" value="1"/>
</dbReference>
<keyword evidence="5" id="KW-0256">Endoplasmic reticulum</keyword>
<reference evidence="8 9" key="1">
    <citation type="journal article" date="2019" name="PLoS ONE">
        <title>Genomic analyses reveal an absence of contemporary introgressive admixture between fin whales and blue whales, despite known hybrids.</title>
        <authorList>
            <person name="Westbury M.V."/>
            <person name="Petersen B."/>
            <person name="Lorenzen E.D."/>
        </authorList>
    </citation>
    <scope>NUCLEOTIDE SEQUENCE [LARGE SCALE GENOMIC DNA]</scope>
    <source>
        <strain evidence="8">FinWhale-01</strain>
    </source>
</reference>
<dbReference type="InterPro" id="IPR015925">
    <property type="entry name" value="Ryanodine_IP3_receptor"/>
</dbReference>
<comment type="subunit">
    <text evidence="5">Homotetramer.</text>
</comment>
<keyword evidence="5" id="KW-0109">Calcium transport</keyword>
<evidence type="ECO:0000256" key="1">
    <source>
        <dbReference type="ARBA" id="ARBA00004638"/>
    </source>
</evidence>
<keyword evidence="5" id="KW-0107">Calcium channel</keyword>
<keyword evidence="5" id="KW-1071">Ligand-gated ion channel</keyword>
<dbReference type="GO" id="GO:0005220">
    <property type="term" value="F:inositol 1,4,5-trisphosphate-gated calcium channel activity"/>
    <property type="evidence" value="ECO:0007669"/>
    <property type="project" value="UniProtKB-UniRule"/>
</dbReference>
<dbReference type="FunFam" id="1.25.10.30:FF:000001">
    <property type="entry name" value="Inositol 1,4,5-trisphosphate receptor, type 2"/>
    <property type="match status" value="1"/>
</dbReference>
<evidence type="ECO:0000256" key="2">
    <source>
        <dbReference type="ARBA" id="ARBA00022737"/>
    </source>
</evidence>
<dbReference type="InterPro" id="IPR014821">
    <property type="entry name" value="Ins145_P3_rcpt"/>
</dbReference>
<evidence type="ECO:0000256" key="3">
    <source>
        <dbReference type="ARBA" id="ARBA00023329"/>
    </source>
</evidence>
<dbReference type="EMBL" id="SGJD01001566">
    <property type="protein sequence ID" value="KAB0399352.1"/>
    <property type="molecule type" value="Genomic_DNA"/>
</dbReference>
<dbReference type="GO" id="GO:0070679">
    <property type="term" value="F:inositol 1,4,5 trisphosphate binding"/>
    <property type="evidence" value="ECO:0007669"/>
    <property type="project" value="UniProtKB-UniRule"/>
</dbReference>
<comment type="caution">
    <text evidence="8">The sequence shown here is derived from an EMBL/GenBank/DDBJ whole genome shotgun (WGS) entry which is preliminary data.</text>
</comment>
<dbReference type="SMART" id="SM00472">
    <property type="entry name" value="MIR"/>
    <property type="match status" value="4"/>
</dbReference>
<dbReference type="OrthoDB" id="76898at2759"/>
<dbReference type="PROSITE" id="PS50919">
    <property type="entry name" value="MIR"/>
    <property type="match status" value="1"/>
</dbReference>
<feature type="domain" description="MIR" evidence="7">
    <location>
        <begin position="50"/>
        <end position="104"/>
    </location>
</feature>
<comment type="subcellular location">
    <subcellularLocation>
        <location evidence="1">Cytoplasmic vesicle</location>
        <location evidence="1">Secretory vesicle membrane</location>
        <topology evidence="1">Multi-pass membrane protein</topology>
    </subcellularLocation>
    <subcellularLocation>
        <location evidence="5">Endoplasmic reticulum membrane</location>
        <topology evidence="5">Multi-pass membrane protein</topology>
    </subcellularLocation>
</comment>
<keyword evidence="5" id="KW-0813">Transport</keyword>
<keyword evidence="5" id="KW-0406">Ion transport</keyword>
<dbReference type="GO" id="GO:0005789">
    <property type="term" value="C:endoplasmic reticulum membrane"/>
    <property type="evidence" value="ECO:0007669"/>
    <property type="project" value="UniProtKB-SubCell"/>
</dbReference>
<keyword evidence="2" id="KW-0677">Repeat</keyword>
<evidence type="ECO:0000313" key="8">
    <source>
        <dbReference type="EMBL" id="KAB0399352.1"/>
    </source>
</evidence>
<sequence>MNRYSAQKQFWKAAKPGANSTTDAVLLNKLHHAADLEKKQNETENRKLLGTVIQYGNVIQLLHLKSNKYLTVNKRLPALLEKNAMRVTLDEAGNEGSWFYIQPFYKLRSIGDSVVIGDKVVLNPVNAGQPLHASSHQLVDNPGCNEVNSVNCNTSWKIVLFMKWSDNKDDILKGGDVVRLFHAEQEKFLTCDEHRKKQHVVQHDPCRGGAGYWNSLFRFKHLATGHYLAAEVDPDFEEECLEFQPSLDPDQDASRSRLRNAQEKMVYSLVSVPEGNDISSIFELDPTTLRGGDSLVPRYESKTAYLKNSYVRLRHLCTNTWVHSTNIPIDKEEEKPVMLKIGTSPVKEDKEAFAIVPVSPAEVRDLDFANDASKVLGSIAGKLEKGTITQNERRSVTKLLEDLVYFVTGGTNSGQDVLEVVFSKPNRERQKLMREQNILKQIFKLLQAPFTDCGDGPMLRLEELGDQRHAPFRHICRLCYRVLRHSQQDYRKNQEYIAKQFGFMQKQIGYDVLAEDTITALLHNNRKLLEKHITAAEIDTFVSLVRKNREPRFLDYLSDLCVSMNKSIPVTQELICKAVLNPTNADILIETKLVLSRFEFEGVSTGENALEAGEDEEEVWLFWRDGNKEVRSKSVRELAQDAKEGQKEDRDVLSYYRYQLNLFARMCLDRQYLAINEISGQLDVDLILRCMSDENLPYDLRASFCRLMLHMHVDRDPQEQVTPVKYARLWSEIPSEIAIDDYDSSGTSKDEIKERFAQTMEFVEEYLRDVVCQRFPFSDKEKNKLTFEVVNLARNLIYFGFYNFSDLLRLTKILLAILDCVHVTTIFPISKMAKGEENKGSNVMRSIHGVGELMTQVVLRGGGFLPMTPTAAAPEGNVKQAEPEKEDIMVMDTKLKIIEILQFILNVRLDYRISCLLCIFKREFDESNSQTSETSSGNSSQEGPSNVPESASVRKSRKQQQRLLRNMGAHAVVLELLQIPYEKVGARIRGCRCVGGGFLGLPRPFALGNGNTPLPAALHFRKFPAKASSSVVVPILEAVTMQHIFMNNFQLCSEINERVVQHFVHCIETHGRNVQYIKFLQTIVKAEGKFIKKCQDMVMAEVTTMDLYISSSGVPFYDFKKKKLFTKLISWKNCCLMILKEKLLVNSGEDVLVFYNDRASFQTLIQMMRSERDRMDENSPLMYHIHLVELLAVCTEGKNVYTEIKCNSLLPLDDIVRVVTHEDCIPEVKIAYINFLNHCYVDTEVEMKEIYTSNHMWKLFENFLVDICRDTFLSVSIYNISYSLVSSLLQSMSLSVFCFPDPAFGACNNTSDRKHADSILERYVTEIVMSIVTTFFSSPFSDQSTTLQISKDLNPWIWEVFLLFFYLEKSLFFLELMSGSVAVGVLLQVCVYRLQNESGTWSLVVRRAIVTILVMQIDGGCPGVDGWPRGFSANFSGSLCACSLLVTQMTVLVGCEVQNRKYSLQKVMRFWFVAELSRKSTDFGHQRALKTRQPVFVQLLQGVFRVYHCNWLLPSQKASVESCIRVLSDVFVSFYYLHGTISQKEIRLLKAHESPFSCTAKSRAIAIPVDLDSQVNNLFLKSHNIVQKTAMNWRLTARNAARRDSVLAASRDYRNIIERLQVMPGADRSDPSPGLRQFPTQKCLLEPEKIQGWPQRDVSMEGIAEEVALAPRSGNRRTYLKNGVEGKERACVKTILQERLWCKGQRKVSVARTHGAGEVGRASQLCVLHLKTIMLSGQLQPKLLTKAVLPFQDIVSALEDRLRPLVQAELSVLVDVLHRPELLFPENTDARRKCESGGFICKLIKHTKQLLEENEEKLCIKVLQTLREMMTKDRGYGEKVLHFIFMLKLAFAIKLKWSGSG</sequence>
<evidence type="ECO:0000256" key="4">
    <source>
        <dbReference type="ARBA" id="ARBA00036634"/>
    </source>
</evidence>
<comment type="catalytic activity">
    <reaction evidence="4">
        <text>Ca(2+)(in) = Ca(2+)(out)</text>
        <dbReference type="Rhea" id="RHEA:29671"/>
        <dbReference type="ChEBI" id="CHEBI:29108"/>
    </reaction>
</comment>
<comment type="similarity">
    <text evidence="5">Belongs to the InsP3 receptor family.</text>
</comment>
<name>A0A643CGW5_BALPH</name>
<dbReference type="Pfam" id="PF01365">
    <property type="entry name" value="RYDR_ITPR"/>
    <property type="match status" value="1"/>
</dbReference>
<dbReference type="PRINTS" id="PR00779">
    <property type="entry name" value="INSP3RECEPTR"/>
</dbReference>
<dbReference type="InterPro" id="IPR036300">
    <property type="entry name" value="MIR_dom_sf"/>
</dbReference>
<dbReference type="InterPro" id="IPR035910">
    <property type="entry name" value="RyR/IP3R_RIH_dom_sf"/>
</dbReference>
<dbReference type="GO" id="GO:0030658">
    <property type="term" value="C:transport vesicle membrane"/>
    <property type="evidence" value="ECO:0007669"/>
    <property type="project" value="UniProtKB-SubCell"/>
</dbReference>
<gene>
    <name evidence="8" type="ORF">E2I00_010046</name>
</gene>